<evidence type="ECO:0000256" key="1">
    <source>
        <dbReference type="SAM" id="MobiDB-lite"/>
    </source>
</evidence>
<dbReference type="PANTHER" id="PTHR30007:SF1">
    <property type="entry name" value="BLR1914 PROTEIN"/>
    <property type="match status" value="1"/>
</dbReference>
<name>A0ABZ0SUL3_9MICO</name>
<sequence length="298" mass="33764">MSRTESLSDAAWARIEPLMPVASRKGGRPFQDHRRVVEGIVWRYRTGSPWRDLPAEFGPWQTAWKRHRRFSGDGTWDRIYAEILADADAAGEIDWAVSVDSTINRAHQHATNLRRDTGALSSYKNLREEPPDHAIGRSRGGLSTKIHHLVDGRGRPLVVLVGPGQAGDAPMFPVLMDHLKVARRGPGRPRTRPDRLRGDKAYSSRAIRQHLRDRDIVAVIPEPSDQQGHRKRRGSRGGRPVSYDIQDYKGRNVVERGFNEDKQWRGLATRYDKLALTYRGGAVLRAITLWLKRLGDTP</sequence>
<feature type="domain" description="Insertion element IS402-like" evidence="3">
    <location>
        <begin position="7"/>
        <end position="79"/>
    </location>
</feature>
<dbReference type="RefSeq" id="WP_320941095.1">
    <property type="nucleotide sequence ID" value="NZ_CP139368.1"/>
</dbReference>
<dbReference type="InterPro" id="IPR025161">
    <property type="entry name" value="IS402-like_dom"/>
</dbReference>
<dbReference type="PANTHER" id="PTHR30007">
    <property type="entry name" value="PHP DOMAIN PROTEIN"/>
    <property type="match status" value="1"/>
</dbReference>
<dbReference type="Proteomes" id="UP001323798">
    <property type="component" value="Chromosome"/>
</dbReference>
<protein>
    <submittedName>
        <fullName evidence="6">IS5 family transposase</fullName>
    </submittedName>
</protein>
<dbReference type="InterPro" id="IPR002559">
    <property type="entry name" value="Transposase_11"/>
</dbReference>
<reference evidence="6 7" key="1">
    <citation type="submission" date="2023-11" db="EMBL/GenBank/DDBJ databases">
        <title>Genome sequence of Microbacterium rhizosphaerae KACC 19337.</title>
        <authorList>
            <person name="Choi H."/>
            <person name="Kim S."/>
            <person name="Kim Y."/>
            <person name="Kwon S.-W."/>
            <person name="Heo J."/>
        </authorList>
    </citation>
    <scope>NUCLEOTIDE SEQUENCE [LARGE SCALE GENOMIC DNA]</scope>
    <source>
        <strain evidence="6 7">KACC 19337</strain>
    </source>
</reference>
<evidence type="ECO:0000313" key="7">
    <source>
        <dbReference type="Proteomes" id="UP001323798"/>
    </source>
</evidence>
<accession>A0ABZ0SUL3</accession>
<feature type="domain" description="Transposase IS4-like" evidence="2">
    <location>
        <begin position="96"/>
        <end position="275"/>
    </location>
</feature>
<proteinExistence type="predicted"/>
<evidence type="ECO:0000259" key="2">
    <source>
        <dbReference type="Pfam" id="PF01609"/>
    </source>
</evidence>
<dbReference type="Pfam" id="PF01609">
    <property type="entry name" value="DDE_Tnp_1"/>
    <property type="match status" value="1"/>
</dbReference>
<evidence type="ECO:0000313" key="4">
    <source>
        <dbReference type="EMBL" id="WPR88375.1"/>
    </source>
</evidence>
<organism evidence="6 7">
    <name type="scientific">Microbacterium rhizosphaerae</name>
    <dbReference type="NCBI Taxonomy" id="1678237"/>
    <lineage>
        <taxon>Bacteria</taxon>
        <taxon>Bacillati</taxon>
        <taxon>Actinomycetota</taxon>
        <taxon>Actinomycetes</taxon>
        <taxon>Micrococcales</taxon>
        <taxon>Microbacteriaceae</taxon>
        <taxon>Microbacterium</taxon>
    </lineage>
</organism>
<keyword evidence="7" id="KW-1185">Reference proteome</keyword>
<dbReference type="EMBL" id="CP139368">
    <property type="protein sequence ID" value="WPR91337.1"/>
    <property type="molecule type" value="Genomic_DNA"/>
</dbReference>
<dbReference type="EMBL" id="CP139368">
    <property type="protein sequence ID" value="WPR88736.1"/>
    <property type="molecule type" value="Genomic_DNA"/>
</dbReference>
<gene>
    <name evidence="6" type="ORF">SM116_08695</name>
    <name evidence="4" type="ORF">SM116_11350</name>
    <name evidence="5" type="ORF">SM116_13290</name>
</gene>
<evidence type="ECO:0000313" key="6">
    <source>
        <dbReference type="EMBL" id="WPR91337.1"/>
    </source>
</evidence>
<feature type="region of interest" description="Disordered" evidence="1">
    <location>
        <begin position="222"/>
        <end position="243"/>
    </location>
</feature>
<evidence type="ECO:0000313" key="5">
    <source>
        <dbReference type="EMBL" id="WPR88736.1"/>
    </source>
</evidence>
<dbReference type="Pfam" id="PF13340">
    <property type="entry name" value="DUF4096"/>
    <property type="match status" value="1"/>
</dbReference>
<dbReference type="NCBIfam" id="NF033580">
    <property type="entry name" value="transpos_IS5_3"/>
    <property type="match status" value="1"/>
</dbReference>
<dbReference type="EMBL" id="CP139368">
    <property type="protein sequence ID" value="WPR88375.1"/>
    <property type="molecule type" value="Genomic_DNA"/>
</dbReference>
<evidence type="ECO:0000259" key="3">
    <source>
        <dbReference type="Pfam" id="PF13340"/>
    </source>
</evidence>